<keyword evidence="3" id="KW-1185">Reference proteome</keyword>
<evidence type="ECO:0000256" key="1">
    <source>
        <dbReference type="SAM" id="MobiDB-lite"/>
    </source>
</evidence>
<feature type="compositionally biased region" description="Acidic residues" evidence="1">
    <location>
        <begin position="73"/>
        <end position="86"/>
    </location>
</feature>
<reference evidence="3" key="1">
    <citation type="submission" date="2014-09" db="EMBL/GenBank/DDBJ databases">
        <authorList>
            <person name="Sharma Rahul"/>
            <person name="Thines Marco"/>
        </authorList>
    </citation>
    <scope>NUCLEOTIDE SEQUENCE [LARGE SCALE GENOMIC DNA]</scope>
</reference>
<protein>
    <submittedName>
        <fullName evidence="2">Uncharacterized protein</fullName>
    </submittedName>
</protein>
<feature type="compositionally biased region" description="Acidic residues" evidence="1">
    <location>
        <begin position="34"/>
        <end position="47"/>
    </location>
</feature>
<organism evidence="2 3">
    <name type="scientific">Ceraceosorus bombacis</name>
    <dbReference type="NCBI Taxonomy" id="401625"/>
    <lineage>
        <taxon>Eukaryota</taxon>
        <taxon>Fungi</taxon>
        <taxon>Dikarya</taxon>
        <taxon>Basidiomycota</taxon>
        <taxon>Ustilaginomycotina</taxon>
        <taxon>Exobasidiomycetes</taxon>
        <taxon>Ceraceosorales</taxon>
        <taxon>Ceraceosoraceae</taxon>
        <taxon>Ceraceosorus</taxon>
    </lineage>
</organism>
<dbReference type="AlphaFoldDB" id="A0A0P1BAJ6"/>
<accession>A0A0P1BAJ6</accession>
<feature type="region of interest" description="Disordered" evidence="1">
    <location>
        <begin position="1"/>
        <end position="139"/>
    </location>
</feature>
<evidence type="ECO:0000313" key="2">
    <source>
        <dbReference type="EMBL" id="CEH12249.1"/>
    </source>
</evidence>
<proteinExistence type="predicted"/>
<evidence type="ECO:0000313" key="3">
    <source>
        <dbReference type="Proteomes" id="UP000054845"/>
    </source>
</evidence>
<dbReference type="EMBL" id="CCYA01000118">
    <property type="protein sequence ID" value="CEH12249.1"/>
    <property type="molecule type" value="Genomic_DNA"/>
</dbReference>
<sequence length="308" mass="33959">MGMSSAKEQFEVMVRQGKFPPDVPDGLGIKVPQEEEEEEEEDSEEEELSPRPNRVTQEPLPSPKSKDNKAVEGEGDELDDLDDLGDETSSGGASEWMPTEDISHQQPDTPGALTRKRRSGGVLEGFDPKKSKVGAGQSMMEPEVVDARSVVHPIHASILLPNPGWEGMKIQKPILPGIIYTKGIKDGHNSLYVAMAMYLFQDQNRALEVKNRASKYFKENPDLFLEVSHPLGSDSRIKHLVATFHGTAAKDKIMMEAVAGHFKQSIMVISKVEDKWQGIVLPAGGKGPYAGLIYIPERRQFELAFPAA</sequence>
<dbReference type="CDD" id="cd22744">
    <property type="entry name" value="OTU"/>
    <property type="match status" value="1"/>
</dbReference>
<dbReference type="Proteomes" id="UP000054845">
    <property type="component" value="Unassembled WGS sequence"/>
</dbReference>
<name>A0A0P1BAJ6_9BASI</name>